<sequence length="40" mass="4478">MLRHPGLEEDYANAWAEWSTVDEADVWENATDDGLGDAAR</sequence>
<name>A0A7Z7NBJ2_9MYCO</name>
<organism evidence="1 2">
    <name type="scientific">Mycobacterium simulans</name>
    <dbReference type="NCBI Taxonomy" id="627089"/>
    <lineage>
        <taxon>Bacteria</taxon>
        <taxon>Bacillati</taxon>
        <taxon>Actinomycetota</taxon>
        <taxon>Actinomycetes</taxon>
        <taxon>Mycobacteriales</taxon>
        <taxon>Mycobacteriaceae</taxon>
        <taxon>Mycobacterium</taxon>
    </lineage>
</organism>
<accession>A0A7Z7NBJ2</accession>
<dbReference type="RefSeq" id="WP_313958179.1">
    <property type="nucleotide sequence ID" value="NZ_OCTY01000002.1"/>
</dbReference>
<protein>
    <submittedName>
        <fullName evidence="1">Antitoxin MazE9</fullName>
    </submittedName>
</protein>
<dbReference type="AlphaFoldDB" id="A0A7Z7NBJ2"/>
<reference evidence="1 2" key="1">
    <citation type="submission" date="2017-10" db="EMBL/GenBank/DDBJ databases">
        <authorList>
            <consortium name="Urmite Genomes"/>
        </authorList>
    </citation>
    <scope>NUCLEOTIDE SEQUENCE [LARGE SCALE GENOMIC DNA]</scope>
    <source>
        <strain evidence="1 2">FB-527</strain>
    </source>
</reference>
<dbReference type="Proteomes" id="UP000554965">
    <property type="component" value="Unassembled WGS sequence"/>
</dbReference>
<keyword evidence="2" id="KW-1185">Reference proteome</keyword>
<gene>
    <name evidence="1" type="primary">mazE9</name>
    <name evidence="1" type="ORF">MSIMFB_03479</name>
</gene>
<evidence type="ECO:0000313" key="2">
    <source>
        <dbReference type="Proteomes" id="UP000554965"/>
    </source>
</evidence>
<dbReference type="EMBL" id="OCTY01000002">
    <property type="protein sequence ID" value="SOJ56002.1"/>
    <property type="molecule type" value="Genomic_DNA"/>
</dbReference>
<comment type="caution">
    <text evidence="1">The sequence shown here is derived from an EMBL/GenBank/DDBJ whole genome shotgun (WGS) entry which is preliminary data.</text>
</comment>
<evidence type="ECO:0000313" key="1">
    <source>
        <dbReference type="EMBL" id="SOJ56002.1"/>
    </source>
</evidence>
<proteinExistence type="predicted"/>